<organism evidence="12">
    <name type="scientific">Drosophila grimshawi</name>
    <name type="common">Hawaiian fruit fly</name>
    <name type="synonym">Idiomyia grimshawi</name>
    <dbReference type="NCBI Taxonomy" id="7222"/>
    <lineage>
        <taxon>Eukaryota</taxon>
        <taxon>Metazoa</taxon>
        <taxon>Ecdysozoa</taxon>
        <taxon>Arthropoda</taxon>
        <taxon>Hexapoda</taxon>
        <taxon>Insecta</taxon>
        <taxon>Pterygota</taxon>
        <taxon>Neoptera</taxon>
        <taxon>Endopterygota</taxon>
        <taxon>Diptera</taxon>
        <taxon>Brachycera</taxon>
        <taxon>Muscomorpha</taxon>
        <taxon>Ephydroidea</taxon>
        <taxon>Drosophilidae</taxon>
        <taxon>Drosophila</taxon>
        <taxon>Hawaiian Drosophila</taxon>
    </lineage>
</organism>
<dbReference type="InterPro" id="IPR043504">
    <property type="entry name" value="Peptidase_S1_PA_chymotrypsin"/>
</dbReference>
<dbReference type="HOGENOM" id="CLU_006842_2_0_1"/>
<comment type="subcellular location">
    <subcellularLocation>
        <location evidence="1">Secreted</location>
    </subcellularLocation>
</comment>
<dbReference type="InterPro" id="IPR035914">
    <property type="entry name" value="Sperma_CUB_dom_sf"/>
</dbReference>
<dbReference type="InParanoid" id="B4J5V3"/>
<dbReference type="STRING" id="7222.B4J5V3"/>
<dbReference type="CDD" id="cd00190">
    <property type="entry name" value="Tryp_SPc"/>
    <property type="match status" value="1"/>
</dbReference>
<sequence>MLSRCLMLASCLLALPAARAYFEGCDNTYTLQPGLSVFESPYYPQNYPAGTSCRYKVTAPDNHNIQMQCTISLPSNNGQCTTDNFWVDSEGDVLMRTAENFCGSGSFTRESLFTEMTFAYISTGSNSGRFRCTLNVQPQPCNCGWSVSPRISNGQQAAINEYPSMVALKDVTSTVTSFCGGVIVGPRHIVTAAHCAGLVQQPTNIVAIVGTNNLQNPSSSIYYAQYAIQQVLIHQQYQTNPNLINDIAILITATRIKWTRGVGPICLPPVGTTSSFEYDLVDVIGWGTIYFAGPASAALRKVSLMVANNGDCQTDYQGQATINANHVCTYDYAGLKQDSCQYDSGGPVIKRAARQFLLGVISFGNTCASKAYSMGVNTRVTSYLNWIRQNIGYANCQVSM</sequence>
<name>B4J5V3_DROGR</name>
<dbReference type="SUPFAM" id="SSF50494">
    <property type="entry name" value="Trypsin-like serine proteases"/>
    <property type="match status" value="1"/>
</dbReference>
<evidence type="ECO:0000256" key="5">
    <source>
        <dbReference type="ARBA" id="ARBA00022825"/>
    </source>
</evidence>
<dbReference type="InterPro" id="IPR001314">
    <property type="entry name" value="Peptidase_S1A"/>
</dbReference>
<dbReference type="OMA" id="QCSTDNF"/>
<dbReference type="Pfam" id="PF00089">
    <property type="entry name" value="Trypsin"/>
    <property type="match status" value="1"/>
</dbReference>
<dbReference type="PANTHER" id="PTHR24252:SF7">
    <property type="entry name" value="HYALIN"/>
    <property type="match status" value="1"/>
</dbReference>
<evidence type="ECO:0000259" key="10">
    <source>
        <dbReference type="PROSITE" id="PS50240"/>
    </source>
</evidence>
<feature type="domain" description="CUB" evidence="9">
    <location>
        <begin position="25"/>
        <end position="137"/>
    </location>
</feature>
<comment type="caution">
    <text evidence="7">Lacks conserved residue(s) required for the propagation of feature annotation.</text>
</comment>
<dbReference type="PRINTS" id="PR00722">
    <property type="entry name" value="CHYMOTRYPSIN"/>
</dbReference>
<dbReference type="GO" id="GO:0050832">
    <property type="term" value="P:defense response to fungus"/>
    <property type="evidence" value="ECO:0007669"/>
    <property type="project" value="UniProtKB-ARBA"/>
</dbReference>
<dbReference type="Gene3D" id="2.40.10.10">
    <property type="entry name" value="Trypsin-like serine proteases"/>
    <property type="match status" value="1"/>
</dbReference>
<dbReference type="Pfam" id="PF00431">
    <property type="entry name" value="CUB"/>
    <property type="match status" value="1"/>
</dbReference>
<dbReference type="PROSITE" id="PS50240">
    <property type="entry name" value="TRYPSIN_DOM"/>
    <property type="match status" value="1"/>
</dbReference>
<dbReference type="GO" id="GO:0160032">
    <property type="term" value="P:Toll receptor ligand protein activation cascade"/>
    <property type="evidence" value="ECO:0007669"/>
    <property type="project" value="UniProtKB-ARBA"/>
</dbReference>
<dbReference type="GO" id="GO:0004252">
    <property type="term" value="F:serine-type endopeptidase activity"/>
    <property type="evidence" value="ECO:0007669"/>
    <property type="project" value="InterPro"/>
</dbReference>
<dbReference type="InterPro" id="IPR001254">
    <property type="entry name" value="Trypsin_dom"/>
</dbReference>
<keyword evidence="3" id="KW-0645">Protease</keyword>
<evidence type="ECO:0000313" key="12">
    <source>
        <dbReference type="Proteomes" id="UP000001070"/>
    </source>
</evidence>
<dbReference type="PhylomeDB" id="B4J5V3"/>
<dbReference type="Proteomes" id="UP000001070">
    <property type="component" value="Unassembled WGS sequence"/>
</dbReference>
<dbReference type="EMBL" id="CH916367">
    <property type="protein sequence ID" value="EDW00796.1"/>
    <property type="molecule type" value="Genomic_DNA"/>
</dbReference>
<evidence type="ECO:0000256" key="3">
    <source>
        <dbReference type="ARBA" id="ARBA00022670"/>
    </source>
</evidence>
<dbReference type="GO" id="GO:0006508">
    <property type="term" value="P:proteolysis"/>
    <property type="evidence" value="ECO:0007669"/>
    <property type="project" value="UniProtKB-KW"/>
</dbReference>
<dbReference type="GO" id="GO:0035008">
    <property type="term" value="P:positive regulation of melanization defense response"/>
    <property type="evidence" value="ECO:0007669"/>
    <property type="project" value="UniProtKB-ARBA"/>
</dbReference>
<accession>B4J5V3</accession>
<keyword evidence="2" id="KW-0964">Secreted</keyword>
<feature type="domain" description="Peptidase S1" evidence="10">
    <location>
        <begin position="151"/>
        <end position="392"/>
    </location>
</feature>
<dbReference type="PROSITE" id="PS01180">
    <property type="entry name" value="CUB"/>
    <property type="match status" value="1"/>
</dbReference>
<dbReference type="FunCoup" id="B4J5V3">
    <property type="interactions" value="1"/>
</dbReference>
<evidence type="ECO:0000256" key="2">
    <source>
        <dbReference type="ARBA" id="ARBA00022525"/>
    </source>
</evidence>
<keyword evidence="8" id="KW-0732">Signal</keyword>
<dbReference type="MEROPS" id="S01.B61"/>
<keyword evidence="4" id="KW-0378">Hydrolase</keyword>
<dbReference type="OrthoDB" id="6380398at2759"/>
<evidence type="ECO:0000256" key="8">
    <source>
        <dbReference type="SAM" id="SignalP"/>
    </source>
</evidence>
<evidence type="ECO:0000256" key="4">
    <source>
        <dbReference type="ARBA" id="ARBA00022801"/>
    </source>
</evidence>
<protein>
    <submittedName>
        <fullName evidence="11">GH20821</fullName>
    </submittedName>
</protein>
<keyword evidence="6" id="KW-1015">Disulfide bond</keyword>
<keyword evidence="5" id="KW-0720">Serine protease</keyword>
<dbReference type="PROSITE" id="PS00134">
    <property type="entry name" value="TRYPSIN_HIS"/>
    <property type="match status" value="1"/>
</dbReference>
<dbReference type="eggNOG" id="KOG3627">
    <property type="taxonomic scope" value="Eukaryota"/>
</dbReference>
<reference evidence="11 12" key="1">
    <citation type="journal article" date="2007" name="Nature">
        <title>Evolution of genes and genomes on the Drosophila phylogeny.</title>
        <authorList>
            <consortium name="Drosophila 12 Genomes Consortium"/>
            <person name="Clark A.G."/>
            <person name="Eisen M.B."/>
            <person name="Smith D.R."/>
            <person name="Bergman C.M."/>
            <person name="Oliver B."/>
            <person name="Markow T.A."/>
            <person name="Kaufman T.C."/>
            <person name="Kellis M."/>
            <person name="Gelbart W."/>
            <person name="Iyer V.N."/>
            <person name="Pollard D.A."/>
            <person name="Sackton T.B."/>
            <person name="Larracuente A.M."/>
            <person name="Singh N.D."/>
            <person name="Abad J.P."/>
            <person name="Abt D.N."/>
            <person name="Adryan B."/>
            <person name="Aguade M."/>
            <person name="Akashi H."/>
            <person name="Anderson W.W."/>
            <person name="Aquadro C.F."/>
            <person name="Ardell D.H."/>
            <person name="Arguello R."/>
            <person name="Artieri C.G."/>
            <person name="Barbash D.A."/>
            <person name="Barker D."/>
            <person name="Barsanti P."/>
            <person name="Batterham P."/>
            <person name="Batzoglou S."/>
            <person name="Begun D."/>
            <person name="Bhutkar A."/>
            <person name="Blanco E."/>
            <person name="Bosak S.A."/>
            <person name="Bradley R.K."/>
            <person name="Brand A.D."/>
            <person name="Brent M.R."/>
            <person name="Brooks A.N."/>
            <person name="Brown R.H."/>
            <person name="Butlin R.K."/>
            <person name="Caggese C."/>
            <person name="Calvi B.R."/>
            <person name="Bernardo de Carvalho A."/>
            <person name="Caspi A."/>
            <person name="Castrezana S."/>
            <person name="Celniker S.E."/>
            <person name="Chang J.L."/>
            <person name="Chapple C."/>
            <person name="Chatterji S."/>
            <person name="Chinwalla A."/>
            <person name="Civetta A."/>
            <person name="Clifton S.W."/>
            <person name="Comeron J.M."/>
            <person name="Costello J.C."/>
            <person name="Coyne J.A."/>
            <person name="Daub J."/>
            <person name="David R.G."/>
            <person name="Delcher A.L."/>
            <person name="Delehaunty K."/>
            <person name="Do C.B."/>
            <person name="Ebling H."/>
            <person name="Edwards K."/>
            <person name="Eickbush T."/>
            <person name="Evans J.D."/>
            <person name="Filipski A."/>
            <person name="Findeiss S."/>
            <person name="Freyhult E."/>
            <person name="Fulton L."/>
            <person name="Fulton R."/>
            <person name="Garcia A.C."/>
            <person name="Gardiner A."/>
            <person name="Garfield D.A."/>
            <person name="Garvin B.E."/>
            <person name="Gibson G."/>
            <person name="Gilbert D."/>
            <person name="Gnerre S."/>
            <person name="Godfrey J."/>
            <person name="Good R."/>
            <person name="Gotea V."/>
            <person name="Gravely B."/>
            <person name="Greenberg A.J."/>
            <person name="Griffiths-Jones S."/>
            <person name="Gross S."/>
            <person name="Guigo R."/>
            <person name="Gustafson E.A."/>
            <person name="Haerty W."/>
            <person name="Hahn M.W."/>
            <person name="Halligan D.L."/>
            <person name="Halpern A.L."/>
            <person name="Halter G.M."/>
            <person name="Han M.V."/>
            <person name="Heger A."/>
            <person name="Hillier L."/>
            <person name="Hinrichs A.S."/>
            <person name="Holmes I."/>
            <person name="Hoskins R.A."/>
            <person name="Hubisz M.J."/>
            <person name="Hultmark D."/>
            <person name="Huntley M.A."/>
            <person name="Jaffe D.B."/>
            <person name="Jagadeeshan S."/>
            <person name="Jeck W.R."/>
            <person name="Johnson J."/>
            <person name="Jones C.D."/>
            <person name="Jordan W.C."/>
            <person name="Karpen G.H."/>
            <person name="Kataoka E."/>
            <person name="Keightley P.D."/>
            <person name="Kheradpour P."/>
            <person name="Kirkness E.F."/>
            <person name="Koerich L.B."/>
            <person name="Kristiansen K."/>
            <person name="Kudrna D."/>
            <person name="Kulathinal R.J."/>
            <person name="Kumar S."/>
            <person name="Kwok R."/>
            <person name="Lander E."/>
            <person name="Langley C.H."/>
            <person name="Lapoint R."/>
            <person name="Lazzaro B.P."/>
            <person name="Lee S.J."/>
            <person name="Levesque L."/>
            <person name="Li R."/>
            <person name="Lin C.F."/>
            <person name="Lin M.F."/>
            <person name="Lindblad-Toh K."/>
            <person name="Llopart A."/>
            <person name="Long M."/>
            <person name="Low L."/>
            <person name="Lozovsky E."/>
            <person name="Lu J."/>
            <person name="Luo M."/>
            <person name="Machado C.A."/>
            <person name="Makalowski W."/>
            <person name="Marzo M."/>
            <person name="Matsuda M."/>
            <person name="Matzkin L."/>
            <person name="McAllister B."/>
            <person name="McBride C.S."/>
            <person name="McKernan B."/>
            <person name="McKernan K."/>
            <person name="Mendez-Lago M."/>
            <person name="Minx P."/>
            <person name="Mollenhauer M.U."/>
            <person name="Montooth K."/>
            <person name="Mount S.M."/>
            <person name="Mu X."/>
            <person name="Myers E."/>
            <person name="Negre B."/>
            <person name="Newfeld S."/>
            <person name="Nielsen R."/>
            <person name="Noor M.A."/>
            <person name="O'Grady P."/>
            <person name="Pachter L."/>
            <person name="Papaceit M."/>
            <person name="Parisi M.J."/>
            <person name="Parisi M."/>
            <person name="Parts L."/>
            <person name="Pedersen J.S."/>
            <person name="Pesole G."/>
            <person name="Phillippy A.M."/>
            <person name="Ponting C.P."/>
            <person name="Pop M."/>
            <person name="Porcelli D."/>
            <person name="Powell J.R."/>
            <person name="Prohaska S."/>
            <person name="Pruitt K."/>
            <person name="Puig M."/>
            <person name="Quesneville H."/>
            <person name="Ram K.R."/>
            <person name="Rand D."/>
            <person name="Rasmussen M.D."/>
            <person name="Reed L.K."/>
            <person name="Reenan R."/>
            <person name="Reily A."/>
            <person name="Remington K.A."/>
            <person name="Rieger T.T."/>
            <person name="Ritchie M.G."/>
            <person name="Robin C."/>
            <person name="Rogers Y.H."/>
            <person name="Rohde C."/>
            <person name="Rozas J."/>
            <person name="Rubenfield M.J."/>
            <person name="Ruiz A."/>
            <person name="Russo S."/>
            <person name="Salzberg S.L."/>
            <person name="Sanchez-Gracia A."/>
            <person name="Saranga D.J."/>
            <person name="Sato H."/>
            <person name="Schaeffer S.W."/>
            <person name="Schatz M.C."/>
            <person name="Schlenke T."/>
            <person name="Schwartz R."/>
            <person name="Segarra C."/>
            <person name="Singh R.S."/>
            <person name="Sirot L."/>
            <person name="Sirota M."/>
            <person name="Sisneros N.B."/>
            <person name="Smith C.D."/>
            <person name="Smith T.F."/>
            <person name="Spieth J."/>
            <person name="Stage D.E."/>
            <person name="Stark A."/>
            <person name="Stephan W."/>
            <person name="Strausberg R.L."/>
            <person name="Strempel S."/>
            <person name="Sturgill D."/>
            <person name="Sutton G."/>
            <person name="Sutton G.G."/>
            <person name="Tao W."/>
            <person name="Teichmann S."/>
            <person name="Tobari Y.N."/>
            <person name="Tomimura Y."/>
            <person name="Tsolas J.M."/>
            <person name="Valente V.L."/>
            <person name="Venter E."/>
            <person name="Venter J.C."/>
            <person name="Vicario S."/>
            <person name="Vieira F.G."/>
            <person name="Vilella A.J."/>
            <person name="Villasante A."/>
            <person name="Walenz B."/>
            <person name="Wang J."/>
            <person name="Wasserman M."/>
            <person name="Watts T."/>
            <person name="Wilson D."/>
            <person name="Wilson R.K."/>
            <person name="Wing R.A."/>
            <person name="Wolfner M.F."/>
            <person name="Wong A."/>
            <person name="Wong G.K."/>
            <person name="Wu C.I."/>
            <person name="Wu G."/>
            <person name="Yamamoto D."/>
            <person name="Yang H.P."/>
            <person name="Yang S.P."/>
            <person name="Yorke J.A."/>
            <person name="Yoshida K."/>
            <person name="Zdobnov E."/>
            <person name="Zhang P."/>
            <person name="Zhang Y."/>
            <person name="Zimin A.V."/>
            <person name="Baldwin J."/>
            <person name="Abdouelleil A."/>
            <person name="Abdulkadir J."/>
            <person name="Abebe A."/>
            <person name="Abera B."/>
            <person name="Abreu J."/>
            <person name="Acer S.C."/>
            <person name="Aftuck L."/>
            <person name="Alexander A."/>
            <person name="An P."/>
            <person name="Anderson E."/>
            <person name="Anderson S."/>
            <person name="Arachi H."/>
            <person name="Azer M."/>
            <person name="Bachantsang P."/>
            <person name="Barry A."/>
            <person name="Bayul T."/>
            <person name="Berlin A."/>
            <person name="Bessette D."/>
            <person name="Bloom T."/>
            <person name="Blye J."/>
            <person name="Boguslavskiy L."/>
            <person name="Bonnet C."/>
            <person name="Boukhgalter B."/>
            <person name="Bourzgui I."/>
            <person name="Brown A."/>
            <person name="Cahill P."/>
            <person name="Channer S."/>
            <person name="Cheshatsang Y."/>
            <person name="Chuda L."/>
            <person name="Citroen M."/>
            <person name="Collymore A."/>
            <person name="Cooke P."/>
            <person name="Costello M."/>
            <person name="D'Aco K."/>
            <person name="Daza R."/>
            <person name="De Haan G."/>
            <person name="DeGray S."/>
            <person name="DeMaso C."/>
            <person name="Dhargay N."/>
            <person name="Dooley K."/>
            <person name="Dooley E."/>
            <person name="Doricent M."/>
            <person name="Dorje P."/>
            <person name="Dorjee K."/>
            <person name="Dupes A."/>
            <person name="Elong R."/>
            <person name="Falk J."/>
            <person name="Farina A."/>
            <person name="Faro S."/>
            <person name="Ferguson D."/>
            <person name="Fisher S."/>
            <person name="Foley C.D."/>
            <person name="Franke A."/>
            <person name="Friedrich D."/>
            <person name="Gadbois L."/>
            <person name="Gearin G."/>
            <person name="Gearin C.R."/>
            <person name="Giannoukos G."/>
            <person name="Goode T."/>
            <person name="Graham J."/>
            <person name="Grandbois E."/>
            <person name="Grewal S."/>
            <person name="Gyaltsen K."/>
            <person name="Hafez N."/>
            <person name="Hagos B."/>
            <person name="Hall J."/>
            <person name="Henson C."/>
            <person name="Hollinger A."/>
            <person name="Honan T."/>
            <person name="Huard M.D."/>
            <person name="Hughes L."/>
            <person name="Hurhula B."/>
            <person name="Husby M.E."/>
            <person name="Kamat A."/>
            <person name="Kanga B."/>
            <person name="Kashin S."/>
            <person name="Khazanovich D."/>
            <person name="Kisner P."/>
            <person name="Lance K."/>
            <person name="Lara M."/>
            <person name="Lee W."/>
            <person name="Lennon N."/>
            <person name="Letendre F."/>
            <person name="LeVine R."/>
            <person name="Lipovsky A."/>
            <person name="Liu X."/>
            <person name="Liu J."/>
            <person name="Liu S."/>
            <person name="Lokyitsang T."/>
            <person name="Lokyitsang Y."/>
            <person name="Lubonja R."/>
            <person name="Lui A."/>
            <person name="MacDonald P."/>
            <person name="Magnisalis V."/>
            <person name="Maru K."/>
            <person name="Matthews C."/>
            <person name="McCusker W."/>
            <person name="McDonough S."/>
            <person name="Mehta T."/>
            <person name="Meldrim J."/>
            <person name="Meneus L."/>
            <person name="Mihai O."/>
            <person name="Mihalev A."/>
            <person name="Mihova T."/>
            <person name="Mittelman R."/>
            <person name="Mlenga V."/>
            <person name="Montmayeur A."/>
            <person name="Mulrain L."/>
            <person name="Navidi A."/>
            <person name="Naylor J."/>
            <person name="Negash T."/>
            <person name="Nguyen T."/>
            <person name="Nguyen N."/>
            <person name="Nicol R."/>
            <person name="Norbu C."/>
            <person name="Norbu N."/>
            <person name="Novod N."/>
            <person name="O'Neill B."/>
            <person name="Osman S."/>
            <person name="Markiewicz E."/>
            <person name="Oyono O.L."/>
            <person name="Patti C."/>
            <person name="Phunkhang P."/>
            <person name="Pierre F."/>
            <person name="Priest M."/>
            <person name="Raghuraman S."/>
            <person name="Rege F."/>
            <person name="Reyes R."/>
            <person name="Rise C."/>
            <person name="Rogov P."/>
            <person name="Ross K."/>
            <person name="Ryan E."/>
            <person name="Settipalli S."/>
            <person name="Shea T."/>
            <person name="Sherpa N."/>
            <person name="Shi L."/>
            <person name="Shih D."/>
            <person name="Sparrow T."/>
            <person name="Spaulding J."/>
            <person name="Stalker J."/>
            <person name="Stange-Thomann N."/>
            <person name="Stavropoulos S."/>
            <person name="Stone C."/>
            <person name="Strader C."/>
            <person name="Tesfaye S."/>
            <person name="Thomson T."/>
            <person name="Thoulutsang Y."/>
            <person name="Thoulutsang D."/>
            <person name="Topham K."/>
            <person name="Topping I."/>
            <person name="Tsamla T."/>
            <person name="Vassiliev H."/>
            <person name="Vo A."/>
            <person name="Wangchuk T."/>
            <person name="Wangdi T."/>
            <person name="Weiand M."/>
            <person name="Wilkinson J."/>
            <person name="Wilson A."/>
            <person name="Yadav S."/>
            <person name="Young G."/>
            <person name="Yu Q."/>
            <person name="Zembek L."/>
            <person name="Zhong D."/>
            <person name="Zimmer A."/>
            <person name="Zwirko Z."/>
            <person name="Jaffe D.B."/>
            <person name="Alvarez P."/>
            <person name="Brockman W."/>
            <person name="Butler J."/>
            <person name="Chin C."/>
            <person name="Gnerre S."/>
            <person name="Grabherr M."/>
            <person name="Kleber M."/>
            <person name="Mauceli E."/>
            <person name="MacCallum I."/>
        </authorList>
    </citation>
    <scope>NUCLEOTIDE SEQUENCE [LARGE SCALE GENOMIC DNA]</scope>
    <source>
        <strain evidence="12">Tucson 15287-2541.00</strain>
    </source>
</reference>
<evidence type="ECO:0000256" key="6">
    <source>
        <dbReference type="ARBA" id="ARBA00023157"/>
    </source>
</evidence>
<gene>
    <name evidence="11" type="primary">Dgri\GH20821</name>
    <name evidence="11" type="ORF">Dgri_GH20821</name>
</gene>
<dbReference type="FunFam" id="2.40.10.10:FF:000015">
    <property type="entry name" value="Atrial natriuretic peptide-converting enzyme"/>
    <property type="match status" value="1"/>
</dbReference>
<evidence type="ECO:0000313" key="11">
    <source>
        <dbReference type="EMBL" id="EDW00796.1"/>
    </source>
</evidence>
<evidence type="ECO:0000259" key="9">
    <source>
        <dbReference type="PROSITE" id="PS01180"/>
    </source>
</evidence>
<dbReference type="GO" id="GO:0005576">
    <property type="term" value="C:extracellular region"/>
    <property type="evidence" value="ECO:0007669"/>
    <property type="project" value="UniProtKB-SubCell"/>
</dbReference>
<evidence type="ECO:0000256" key="7">
    <source>
        <dbReference type="PROSITE-ProRule" id="PRU00059"/>
    </source>
</evidence>
<dbReference type="KEGG" id="dgr:6560910"/>
<keyword evidence="12" id="KW-1185">Reference proteome</keyword>
<evidence type="ECO:0000256" key="1">
    <source>
        <dbReference type="ARBA" id="ARBA00004613"/>
    </source>
</evidence>
<dbReference type="PANTHER" id="PTHR24252">
    <property type="entry name" value="ACROSIN-RELATED"/>
    <property type="match status" value="1"/>
</dbReference>
<feature type="chain" id="PRO_5002808391" evidence="8">
    <location>
        <begin position="21"/>
        <end position="400"/>
    </location>
</feature>
<dbReference type="CDD" id="cd00041">
    <property type="entry name" value="CUB"/>
    <property type="match status" value="1"/>
</dbReference>
<proteinExistence type="predicted"/>
<dbReference type="InterPro" id="IPR018114">
    <property type="entry name" value="TRYPSIN_HIS"/>
</dbReference>
<dbReference type="InterPro" id="IPR009003">
    <property type="entry name" value="Peptidase_S1_PA"/>
</dbReference>
<dbReference type="SUPFAM" id="SSF49854">
    <property type="entry name" value="Spermadhesin, CUB domain"/>
    <property type="match status" value="1"/>
</dbReference>
<dbReference type="InterPro" id="IPR000859">
    <property type="entry name" value="CUB_dom"/>
</dbReference>
<feature type="signal peptide" evidence="8">
    <location>
        <begin position="1"/>
        <end position="20"/>
    </location>
</feature>
<dbReference type="Gene3D" id="2.60.120.290">
    <property type="entry name" value="Spermadhesin, CUB domain"/>
    <property type="match status" value="1"/>
</dbReference>
<dbReference type="SMART" id="SM00042">
    <property type="entry name" value="CUB"/>
    <property type="match status" value="1"/>
</dbReference>
<dbReference type="AlphaFoldDB" id="B4J5V3"/>
<dbReference type="SMART" id="SM00020">
    <property type="entry name" value="Tryp_SPc"/>
    <property type="match status" value="1"/>
</dbReference>